<proteinExistence type="predicted"/>
<dbReference type="InterPro" id="IPR013108">
    <property type="entry name" value="Amidohydro_3"/>
</dbReference>
<accession>A0AA97AJD4</accession>
<dbReference type="InterPro" id="IPR052349">
    <property type="entry name" value="Metallo-hydrolase_Enzymes"/>
</dbReference>
<dbReference type="InterPro" id="IPR011059">
    <property type="entry name" value="Metal-dep_hydrolase_composite"/>
</dbReference>
<dbReference type="Pfam" id="PF07969">
    <property type="entry name" value="Amidohydro_3"/>
    <property type="match status" value="1"/>
</dbReference>
<reference evidence="2" key="1">
    <citation type="submission" date="2020-05" db="EMBL/GenBank/DDBJ databases">
        <authorList>
            <person name="Zhu T."/>
            <person name="Keshari N."/>
            <person name="Lu X."/>
        </authorList>
    </citation>
    <scope>NUCLEOTIDE SEQUENCE</scope>
    <source>
        <strain evidence="2">NK1-12</strain>
    </source>
</reference>
<dbReference type="SUPFAM" id="SSF51556">
    <property type="entry name" value="Metallo-dependent hydrolases"/>
    <property type="match status" value="1"/>
</dbReference>
<protein>
    <submittedName>
        <fullName evidence="2">Cytosine deaminase</fullName>
        <ecNumber evidence="2">3.5.4.1</ecNumber>
    </submittedName>
</protein>
<keyword evidence="2" id="KW-0378">Hydrolase</keyword>
<evidence type="ECO:0000313" key="2">
    <source>
        <dbReference type="EMBL" id="WNZ26519.1"/>
    </source>
</evidence>
<dbReference type="GO" id="GO:0006209">
    <property type="term" value="P:cytosine catabolic process"/>
    <property type="evidence" value="ECO:0007669"/>
    <property type="project" value="TreeGrafter"/>
</dbReference>
<feature type="domain" description="Amidohydrolase 3" evidence="1">
    <location>
        <begin position="193"/>
        <end position="435"/>
    </location>
</feature>
<sequence length="464" mass="51795">MLPTSDHYWLQNAHIPMPLLADCNTTDFPTANQSVNGLADGLARLDLEIKNGVINQIIPSGHLHIDEAVPAVDLQLGMVWCCFVDMHTHLDKGHIWPRTANLDGTFASALNQTETDRQHWQHSDVYRRMEFGLKCSYAHGTRAIRTHIDAFGQQGSISLEAFAALQQDWIDRLRLQAVPLVFIDYYLTPDGEKLADQIAEIGGVLGGLPPMSQDLDQQLDRVFTLAKERNLDLDFHTDESGNPADMALQRVALAALRHQFAGQIVCGHCCSLAVQSLEQVLQTLTLVKQAGIGIVSLPMCNLYLQDRNQMASQQFIQASSGEQLAHLVQFKTQTPRWRGVTLVHELKQFGIPVAFASDNCRDPFYAYGDHDGWEVFTQAVRIAQLDAPYSNWCQSVTTIPADLMQLPSCGRIGVGLPADLILFKARYWSELLARSQHDRIVLRDGKPIAPTLPDYAELDDLWHG</sequence>
<name>A0AA97AJD4_9CYAN</name>
<dbReference type="AlphaFoldDB" id="A0AA97AJD4"/>
<dbReference type="InterPro" id="IPR032466">
    <property type="entry name" value="Metal_Hydrolase"/>
</dbReference>
<organism evidence="2">
    <name type="scientific">Leptolyngbya sp. NK1-12</name>
    <dbReference type="NCBI Taxonomy" id="2547451"/>
    <lineage>
        <taxon>Bacteria</taxon>
        <taxon>Bacillati</taxon>
        <taxon>Cyanobacteriota</taxon>
        <taxon>Cyanophyceae</taxon>
        <taxon>Leptolyngbyales</taxon>
        <taxon>Leptolyngbyaceae</taxon>
        <taxon>Leptolyngbya group</taxon>
        <taxon>Leptolyngbya</taxon>
    </lineage>
</organism>
<dbReference type="EC" id="3.5.4.1" evidence="2"/>
<dbReference type="Gene3D" id="3.20.20.140">
    <property type="entry name" value="Metal-dependent hydrolases"/>
    <property type="match status" value="1"/>
</dbReference>
<dbReference type="PANTHER" id="PTHR32027">
    <property type="entry name" value="CYTOSINE DEAMINASE"/>
    <property type="match status" value="1"/>
</dbReference>
<dbReference type="EMBL" id="CP053586">
    <property type="protein sequence ID" value="WNZ26519.1"/>
    <property type="molecule type" value="Genomic_DNA"/>
</dbReference>
<evidence type="ECO:0000259" key="1">
    <source>
        <dbReference type="Pfam" id="PF07969"/>
    </source>
</evidence>
<dbReference type="GO" id="GO:0004131">
    <property type="term" value="F:cytosine deaminase activity"/>
    <property type="evidence" value="ECO:0007669"/>
    <property type="project" value="UniProtKB-EC"/>
</dbReference>
<dbReference type="Gene3D" id="2.30.40.10">
    <property type="entry name" value="Urease, subunit C, domain 1"/>
    <property type="match status" value="1"/>
</dbReference>
<dbReference type="PANTHER" id="PTHR32027:SF0">
    <property type="entry name" value="CYTOSINE DEAMINASE"/>
    <property type="match status" value="1"/>
</dbReference>
<gene>
    <name evidence="2" type="ORF">HJG54_09450</name>
</gene>
<dbReference type="CDD" id="cd01293">
    <property type="entry name" value="Bact_CD"/>
    <property type="match status" value="1"/>
</dbReference>
<dbReference type="GO" id="GO:0035888">
    <property type="term" value="F:isoguanine deaminase activity"/>
    <property type="evidence" value="ECO:0007669"/>
    <property type="project" value="TreeGrafter"/>
</dbReference>
<dbReference type="NCBIfam" id="NF005759">
    <property type="entry name" value="PRK07583.1"/>
    <property type="match status" value="1"/>
</dbReference>